<reference evidence="2" key="1">
    <citation type="submission" date="2021-02" db="EMBL/GenBank/DDBJ databases">
        <title>Genome sequence Cadophora malorum strain M34.</title>
        <authorList>
            <person name="Stefanovic E."/>
            <person name="Vu D."/>
            <person name="Scully C."/>
            <person name="Dijksterhuis J."/>
            <person name="Roader J."/>
            <person name="Houbraken J."/>
        </authorList>
    </citation>
    <scope>NUCLEOTIDE SEQUENCE</scope>
    <source>
        <strain evidence="2">M34</strain>
    </source>
</reference>
<keyword evidence="1" id="KW-0732">Signal</keyword>
<evidence type="ECO:0000313" key="2">
    <source>
        <dbReference type="EMBL" id="KAG4423519.1"/>
    </source>
</evidence>
<dbReference type="AlphaFoldDB" id="A0A8H8BTV2"/>
<dbReference type="Proteomes" id="UP000664132">
    <property type="component" value="Unassembled WGS sequence"/>
</dbReference>
<evidence type="ECO:0000256" key="1">
    <source>
        <dbReference type="SAM" id="SignalP"/>
    </source>
</evidence>
<feature type="chain" id="PRO_5034743246" description="Cell wall glycoprotein" evidence="1">
    <location>
        <begin position="19"/>
        <end position="547"/>
    </location>
</feature>
<keyword evidence="3" id="KW-1185">Reference proteome</keyword>
<evidence type="ECO:0000313" key="3">
    <source>
        <dbReference type="Proteomes" id="UP000664132"/>
    </source>
</evidence>
<proteinExistence type="predicted"/>
<feature type="signal peptide" evidence="1">
    <location>
        <begin position="1"/>
        <end position="18"/>
    </location>
</feature>
<protein>
    <recommendedName>
        <fullName evidence="4">Cell wall glycoprotein</fullName>
    </recommendedName>
</protein>
<organism evidence="2 3">
    <name type="scientific">Cadophora malorum</name>
    <dbReference type="NCBI Taxonomy" id="108018"/>
    <lineage>
        <taxon>Eukaryota</taxon>
        <taxon>Fungi</taxon>
        <taxon>Dikarya</taxon>
        <taxon>Ascomycota</taxon>
        <taxon>Pezizomycotina</taxon>
        <taxon>Leotiomycetes</taxon>
        <taxon>Helotiales</taxon>
        <taxon>Ploettnerulaceae</taxon>
        <taxon>Cadophora</taxon>
    </lineage>
</organism>
<name>A0A8H8BTV2_9HELO</name>
<dbReference type="EMBL" id="JAFJYH010000033">
    <property type="protein sequence ID" value="KAG4423519.1"/>
    <property type="molecule type" value="Genomic_DNA"/>
</dbReference>
<evidence type="ECO:0008006" key="4">
    <source>
        <dbReference type="Google" id="ProtNLM"/>
    </source>
</evidence>
<sequence length="547" mass="56788">MVARSVSLLAALAATASAYGYEYQNTTTSTSKPAYETSTLSTPVEYPTTSVETTVYTTVCPATSYSTSGTKTYTSVYTTTSTITSCKGGCPTYVPNPDCEKVRSDCQSKPDANQSYCASLYVQCAGTTSGLNKPPAHPTSSAPATKDCEKVRSDCQSKPDANQSYCASLYVQCAGTTSGLNKPPAYPTASTPATKDCEKVRSDCQSKPDANQSHCASLYVQCAGTTSGLNKPPVETTVYTTVCPATTYITSGTETKTSVYTTTSTITTCKGGCPTTYVSHPTTSPVDVCQDKFNKCRNGEDGGDRNQARCAAEFAACQSSTKTSAPAPTSTPIDACQNKFNMCRNGEDGGDRNQARCAAEFAACQGPTATEKTYAPAPTTSTTPVDTCQVKFNKCRNGEDGGDRNQSRCAAEFAACQGPTATEKTAAPTSSATTPIDACQDKLNKCRNGEDGGDRNQSRCASEFAACKGGSGSTVETHPPATSAYKTEGVETHPAQTYPASTLATYTPTTVGAPSATTSSVQYTGAASSLKVGSAGLSGVLALVFLL</sequence>
<comment type="caution">
    <text evidence="2">The sequence shown here is derived from an EMBL/GenBank/DDBJ whole genome shotgun (WGS) entry which is preliminary data.</text>
</comment>
<gene>
    <name evidence="2" type="ORF">IFR04_003342</name>
</gene>
<dbReference type="OrthoDB" id="3553219at2759"/>
<accession>A0A8H8BTV2</accession>